<dbReference type="PANTHER" id="PTHR43033:SF1">
    <property type="entry name" value="TRNA(ILE)-LYSIDINE SYNTHASE-RELATED"/>
    <property type="match status" value="1"/>
</dbReference>
<proteinExistence type="inferred from homology"/>
<dbReference type="InterPro" id="IPR014729">
    <property type="entry name" value="Rossmann-like_a/b/a_fold"/>
</dbReference>
<evidence type="ECO:0000256" key="3">
    <source>
        <dbReference type="ARBA" id="ARBA00022741"/>
    </source>
</evidence>
<dbReference type="NCBIfam" id="TIGR02432">
    <property type="entry name" value="lysidine_TilS_N"/>
    <property type="match status" value="1"/>
</dbReference>
<dbReference type="GO" id="GO:0005524">
    <property type="term" value="F:ATP binding"/>
    <property type="evidence" value="ECO:0007669"/>
    <property type="project" value="UniProtKB-UniRule"/>
</dbReference>
<reference evidence="8" key="1">
    <citation type="submission" date="2022-06" db="EMBL/GenBank/DDBJ databases">
        <title>Aeoliella straminimaris, a novel planctomycete from sediments.</title>
        <authorList>
            <person name="Vitorino I.R."/>
            <person name="Lage O.M."/>
        </authorList>
    </citation>
    <scope>NUCLEOTIDE SEQUENCE</scope>
    <source>
        <strain evidence="8">ICT_H6.2</strain>
    </source>
</reference>
<comment type="catalytic activity">
    <reaction evidence="5 6">
        <text>cytidine(34) in tRNA(Ile2) + L-lysine + ATP = lysidine(34) in tRNA(Ile2) + AMP + diphosphate + H(+)</text>
        <dbReference type="Rhea" id="RHEA:43744"/>
        <dbReference type="Rhea" id="RHEA-COMP:10625"/>
        <dbReference type="Rhea" id="RHEA-COMP:10670"/>
        <dbReference type="ChEBI" id="CHEBI:15378"/>
        <dbReference type="ChEBI" id="CHEBI:30616"/>
        <dbReference type="ChEBI" id="CHEBI:32551"/>
        <dbReference type="ChEBI" id="CHEBI:33019"/>
        <dbReference type="ChEBI" id="CHEBI:82748"/>
        <dbReference type="ChEBI" id="CHEBI:83665"/>
        <dbReference type="ChEBI" id="CHEBI:456215"/>
        <dbReference type="EC" id="6.3.4.19"/>
    </reaction>
</comment>
<dbReference type="CDD" id="cd01992">
    <property type="entry name" value="TilS_N"/>
    <property type="match status" value="1"/>
</dbReference>
<protein>
    <recommendedName>
        <fullName evidence="6">tRNA(Ile)-lysidine synthase</fullName>
        <ecNumber evidence="6">6.3.4.19</ecNumber>
    </recommendedName>
    <alternativeName>
        <fullName evidence="6">tRNA(Ile)-2-lysyl-cytidine synthase</fullName>
    </alternativeName>
    <alternativeName>
        <fullName evidence="6">tRNA(Ile)-lysidine synthetase</fullName>
    </alternativeName>
</protein>
<keyword evidence="3 6" id="KW-0547">Nucleotide-binding</keyword>
<dbReference type="Pfam" id="PF01171">
    <property type="entry name" value="ATP_bind_3"/>
    <property type="match status" value="1"/>
</dbReference>
<dbReference type="GO" id="GO:0006400">
    <property type="term" value="P:tRNA modification"/>
    <property type="evidence" value="ECO:0007669"/>
    <property type="project" value="UniProtKB-UniRule"/>
</dbReference>
<dbReference type="GO" id="GO:0005737">
    <property type="term" value="C:cytoplasm"/>
    <property type="evidence" value="ECO:0007669"/>
    <property type="project" value="UniProtKB-SubCell"/>
</dbReference>
<comment type="similarity">
    <text evidence="6">Belongs to the tRNA(Ile)-lysidine synthase family.</text>
</comment>
<dbReference type="SUPFAM" id="SSF52402">
    <property type="entry name" value="Adenine nucleotide alpha hydrolases-like"/>
    <property type="match status" value="1"/>
</dbReference>
<dbReference type="InterPro" id="IPR012094">
    <property type="entry name" value="tRNA_Ile_lys_synt"/>
</dbReference>
<dbReference type="EC" id="6.3.4.19" evidence="6"/>
<evidence type="ECO:0000256" key="5">
    <source>
        <dbReference type="ARBA" id="ARBA00048539"/>
    </source>
</evidence>
<keyword evidence="9" id="KW-1185">Reference proteome</keyword>
<comment type="subcellular location">
    <subcellularLocation>
        <location evidence="6">Cytoplasm</location>
    </subcellularLocation>
</comment>
<feature type="domain" description="tRNA(Ile)-lysidine/2-thiocytidine synthase N-terminal" evidence="7">
    <location>
        <begin position="19"/>
        <end position="201"/>
    </location>
</feature>
<gene>
    <name evidence="6 8" type="primary">tilS</name>
    <name evidence="8" type="ORF">NG895_06355</name>
</gene>
<comment type="caution">
    <text evidence="8">The sequence shown here is derived from an EMBL/GenBank/DDBJ whole genome shotgun (WGS) entry which is preliminary data.</text>
</comment>
<dbReference type="InterPro" id="IPR012795">
    <property type="entry name" value="tRNA_Ile_lys_synt_N"/>
</dbReference>
<keyword evidence="2 6" id="KW-0819">tRNA processing</keyword>
<evidence type="ECO:0000256" key="1">
    <source>
        <dbReference type="ARBA" id="ARBA00022598"/>
    </source>
</evidence>
<dbReference type="HAMAP" id="MF_01161">
    <property type="entry name" value="tRNA_Ile_lys_synt"/>
    <property type="match status" value="1"/>
</dbReference>
<dbReference type="AlphaFoldDB" id="A0A9X2F7Y1"/>
<evidence type="ECO:0000313" key="8">
    <source>
        <dbReference type="EMBL" id="MCO6043524.1"/>
    </source>
</evidence>
<dbReference type="RefSeq" id="WP_252851629.1">
    <property type="nucleotide sequence ID" value="NZ_JAMXLR010000024.1"/>
</dbReference>
<dbReference type="PANTHER" id="PTHR43033">
    <property type="entry name" value="TRNA(ILE)-LYSIDINE SYNTHASE-RELATED"/>
    <property type="match status" value="1"/>
</dbReference>
<dbReference type="Proteomes" id="UP001155241">
    <property type="component" value="Unassembled WGS sequence"/>
</dbReference>
<sequence>MLTSAIENAWPSSTWRACHVVVAVSGGADSVAMLRALVRIHQQTRGKGQLTVAHFNHRTRAAASDDDAQWVAELARKLNLDAVVDQARAAGSLIAEEQARRARYEFLRSVAEQRGARFITTAHTQDDQVETVLMRALRGSGIDGLTGIPVVRPLGPAVTLVRPLLSISRAEVESYLERLGQDYRHDASNLQSHYTRNWVRRDLLPQIRDRLPGDPDAALLRLSEQASQWRDAIEQIAVRLAARAVQYGAGQPAPTVRIDTPQLADEPAIVIQQVARTAWRQAGWGEQAMGMTEWQRLAAAVVDDSASTFVLPGSISVRRQGTDLVLERS</sequence>
<comment type="domain">
    <text evidence="6">The N-terminal region contains the highly conserved SGGXDS motif, predicted to be a P-loop motif involved in ATP binding.</text>
</comment>
<dbReference type="EMBL" id="JAMXLR010000024">
    <property type="protein sequence ID" value="MCO6043524.1"/>
    <property type="molecule type" value="Genomic_DNA"/>
</dbReference>
<evidence type="ECO:0000256" key="6">
    <source>
        <dbReference type="HAMAP-Rule" id="MF_01161"/>
    </source>
</evidence>
<dbReference type="Gene3D" id="3.40.50.620">
    <property type="entry name" value="HUPs"/>
    <property type="match status" value="1"/>
</dbReference>
<feature type="binding site" evidence="6">
    <location>
        <begin position="25"/>
        <end position="30"/>
    </location>
    <ligand>
        <name>ATP</name>
        <dbReference type="ChEBI" id="CHEBI:30616"/>
    </ligand>
</feature>
<dbReference type="GO" id="GO:0032267">
    <property type="term" value="F:tRNA(Ile)-lysidine synthase activity"/>
    <property type="evidence" value="ECO:0007669"/>
    <property type="project" value="UniProtKB-EC"/>
</dbReference>
<organism evidence="8 9">
    <name type="scientific">Aeoliella straminimaris</name>
    <dbReference type="NCBI Taxonomy" id="2954799"/>
    <lineage>
        <taxon>Bacteria</taxon>
        <taxon>Pseudomonadati</taxon>
        <taxon>Planctomycetota</taxon>
        <taxon>Planctomycetia</taxon>
        <taxon>Pirellulales</taxon>
        <taxon>Lacipirellulaceae</taxon>
        <taxon>Aeoliella</taxon>
    </lineage>
</organism>
<evidence type="ECO:0000256" key="2">
    <source>
        <dbReference type="ARBA" id="ARBA00022694"/>
    </source>
</evidence>
<dbReference type="InterPro" id="IPR011063">
    <property type="entry name" value="TilS/TtcA_N"/>
</dbReference>
<keyword evidence="4 6" id="KW-0067">ATP-binding</keyword>
<keyword evidence="1 6" id="KW-0436">Ligase</keyword>
<keyword evidence="6" id="KW-0963">Cytoplasm</keyword>
<comment type="function">
    <text evidence="6">Ligates lysine onto the cytidine present at position 34 of the AUA codon-specific tRNA(Ile) that contains the anticodon CAU, in an ATP-dependent manner. Cytidine is converted to lysidine, thus changing the amino acid specificity of the tRNA from methionine to isoleucine.</text>
</comment>
<accession>A0A9X2F7Y1</accession>
<evidence type="ECO:0000313" key="9">
    <source>
        <dbReference type="Proteomes" id="UP001155241"/>
    </source>
</evidence>
<name>A0A9X2F7Y1_9BACT</name>
<evidence type="ECO:0000259" key="7">
    <source>
        <dbReference type="Pfam" id="PF01171"/>
    </source>
</evidence>
<evidence type="ECO:0000256" key="4">
    <source>
        <dbReference type="ARBA" id="ARBA00022840"/>
    </source>
</evidence>